<protein>
    <submittedName>
        <fullName evidence="2">Periplasmic component of the Tol biopolymer transport system</fullName>
    </submittedName>
</protein>
<evidence type="ECO:0000313" key="3">
    <source>
        <dbReference type="Proteomes" id="UP000003299"/>
    </source>
</evidence>
<dbReference type="EMBL" id="AEQV01000016">
    <property type="protein sequence ID" value="EGD10966.1"/>
    <property type="molecule type" value="Genomic_DNA"/>
</dbReference>
<name>F0B9K5_9XANT</name>
<dbReference type="InterPro" id="IPR011042">
    <property type="entry name" value="6-blade_b-propeller_TolB-like"/>
</dbReference>
<dbReference type="InterPro" id="IPR011659">
    <property type="entry name" value="WD40"/>
</dbReference>
<dbReference type="Gene3D" id="2.120.10.30">
    <property type="entry name" value="TolB, C-terminal domain"/>
    <property type="match status" value="2"/>
</dbReference>
<gene>
    <name evidence="2" type="ORF">XVE_0759</name>
</gene>
<dbReference type="PANTHER" id="PTHR36842:SF1">
    <property type="entry name" value="PROTEIN TOLB"/>
    <property type="match status" value="1"/>
</dbReference>
<accession>F0B9K5</accession>
<proteinExistence type="inferred from homology"/>
<evidence type="ECO:0000256" key="1">
    <source>
        <dbReference type="ARBA" id="ARBA00009820"/>
    </source>
</evidence>
<sequence length="263" mass="27286">MGVVSTPANEAHATLSPDGQRIVWASDRAGGAGGWDLWQAHLQGGRWQDAQPLSLNTAQDEITPLFSADGRWLLFASSRSGGAGGSDLYRVPVDAQGGLGAVQSLGIAINSRGNERAPSLSLDGTRLLFASDGHGGAGGLDVFVAHWDGRAFAAPAPLRDINTADDELDAAWLGDGRGLLWARGAIDGPSQLLLTACSNGHYAQGQPVPLSFNGPQERTFGAVVDAAKPGELLVTGRARAPRAGQLDIYRMKAPAAEGDASCR</sequence>
<dbReference type="AlphaFoldDB" id="F0B9K5"/>
<dbReference type="eggNOG" id="COG0823">
    <property type="taxonomic scope" value="Bacteria"/>
</dbReference>
<dbReference type="SUPFAM" id="SSF82171">
    <property type="entry name" value="DPP6 N-terminal domain-like"/>
    <property type="match status" value="1"/>
</dbReference>
<reference evidence="2 3" key="1">
    <citation type="journal article" date="2011" name="BMC Genomics">
        <title>Comparative genomics reveals diversity among xanthomonads infecting tomato and pepper.</title>
        <authorList>
            <person name="Potnis N."/>
            <person name="Krasileva K."/>
            <person name="Chow V."/>
            <person name="Almeida N.F."/>
            <person name="Patil P.B."/>
            <person name="Ryan R.P."/>
            <person name="Sharlach M."/>
            <person name="Behlau F."/>
            <person name="Dow J.M."/>
            <person name="Momol M.T."/>
            <person name="White F.F."/>
            <person name="Preston J.F."/>
            <person name="Vinatzer B.A."/>
            <person name="Koebnik R."/>
            <person name="Setubal J.C."/>
            <person name="Norman D.J."/>
            <person name="Staskawicz B.J."/>
            <person name="Jones J.B."/>
        </authorList>
    </citation>
    <scope>NUCLEOTIDE SEQUENCE [LARGE SCALE GENOMIC DNA]</scope>
    <source>
        <strain evidence="2 3">ATCC 35937</strain>
    </source>
</reference>
<evidence type="ECO:0000313" key="2">
    <source>
        <dbReference type="EMBL" id="EGD10966.1"/>
    </source>
</evidence>
<dbReference type="Pfam" id="PF07676">
    <property type="entry name" value="PD40"/>
    <property type="match status" value="3"/>
</dbReference>
<comment type="similarity">
    <text evidence="1">Belongs to the TolB family.</text>
</comment>
<dbReference type="PANTHER" id="PTHR36842">
    <property type="entry name" value="PROTEIN TOLB HOMOLOG"/>
    <property type="match status" value="1"/>
</dbReference>
<comment type="caution">
    <text evidence="2">The sequence shown here is derived from an EMBL/GenBank/DDBJ whole genome shotgun (WGS) entry which is preliminary data.</text>
</comment>
<dbReference type="Proteomes" id="UP000003299">
    <property type="component" value="Unassembled WGS sequence"/>
</dbReference>
<organism evidence="2 3">
    <name type="scientific">Xanthomonas vesicatoria ATCC 35937</name>
    <dbReference type="NCBI Taxonomy" id="925775"/>
    <lineage>
        <taxon>Bacteria</taxon>
        <taxon>Pseudomonadati</taxon>
        <taxon>Pseudomonadota</taxon>
        <taxon>Gammaproteobacteria</taxon>
        <taxon>Lysobacterales</taxon>
        <taxon>Lysobacteraceae</taxon>
        <taxon>Xanthomonas</taxon>
    </lineage>
</organism>